<dbReference type="GO" id="GO:0004725">
    <property type="term" value="F:protein tyrosine phosphatase activity"/>
    <property type="evidence" value="ECO:0007669"/>
    <property type="project" value="UniProtKB-EC"/>
</dbReference>
<name>A0A077CUS4_9VIRU</name>
<dbReference type="EMBL" id="KJ452213">
    <property type="protein sequence ID" value="AIL23485.1"/>
    <property type="molecule type" value="Genomic_DNA"/>
</dbReference>
<proteinExistence type="inferred from homology"/>
<evidence type="ECO:0000256" key="7">
    <source>
        <dbReference type="ARBA" id="ARBA00022912"/>
    </source>
</evidence>
<organism evidence="15 16">
    <name type="scientific">Avian gyrovirus 2</name>
    <dbReference type="NCBI Taxonomy" id="1002273"/>
    <lineage>
        <taxon>Viruses</taxon>
        <taxon>Monodnaviria</taxon>
        <taxon>Shotokuvirae</taxon>
        <taxon>Commensaviricota</taxon>
        <taxon>Cardeaviricetes</taxon>
        <taxon>Sanitavirales</taxon>
        <taxon>Anelloviridae</taxon>
        <taxon>Gyrovirus</taxon>
        <taxon>Gyrovirus galga1</taxon>
    </lineage>
</organism>
<evidence type="ECO:0000256" key="2">
    <source>
        <dbReference type="ARBA" id="ARBA00013064"/>
    </source>
</evidence>
<evidence type="ECO:0000256" key="1">
    <source>
        <dbReference type="ARBA" id="ARBA00008237"/>
    </source>
</evidence>
<comment type="similarity">
    <text evidence="1">Belongs to the gyrovirus protein VP2 family.</text>
</comment>
<evidence type="ECO:0000313" key="15">
    <source>
        <dbReference type="EMBL" id="AIL23485.1"/>
    </source>
</evidence>
<evidence type="ECO:0000256" key="12">
    <source>
        <dbReference type="SAM" id="Coils"/>
    </source>
</evidence>
<evidence type="ECO:0000256" key="9">
    <source>
        <dbReference type="ARBA" id="ARBA00047761"/>
    </source>
</evidence>
<evidence type="ECO:0000256" key="8">
    <source>
        <dbReference type="ARBA" id="ARBA00024766"/>
    </source>
</evidence>
<dbReference type="Proteomes" id="UP000110724">
    <property type="component" value="Genome"/>
</dbReference>
<evidence type="ECO:0000256" key="3">
    <source>
        <dbReference type="ARBA" id="ARBA00013081"/>
    </source>
</evidence>
<evidence type="ECO:0000256" key="5">
    <source>
        <dbReference type="ARBA" id="ARBA00022518"/>
    </source>
</evidence>
<dbReference type="Pfam" id="PF02957">
    <property type="entry name" value="TT_ORF2-like"/>
    <property type="match status" value="1"/>
</dbReference>
<keyword evidence="6" id="KW-0378">Hydrolase</keyword>
<evidence type="ECO:0000256" key="10">
    <source>
        <dbReference type="ARBA" id="ARBA00048336"/>
    </source>
</evidence>
<keyword evidence="5" id="KW-0244">Early protein</keyword>
<feature type="domain" description="Hepatitis TT virus Orf2/Gyrovirus Vp2 N-terminal" evidence="14">
    <location>
        <begin position="91"/>
        <end position="132"/>
    </location>
</feature>
<evidence type="ECO:0000259" key="14">
    <source>
        <dbReference type="Pfam" id="PF02957"/>
    </source>
</evidence>
<comment type="catalytic activity">
    <reaction evidence="10">
        <text>O-phospho-L-threonyl-[protein] + H2O = L-threonyl-[protein] + phosphate</text>
        <dbReference type="Rhea" id="RHEA:47004"/>
        <dbReference type="Rhea" id="RHEA-COMP:11060"/>
        <dbReference type="Rhea" id="RHEA-COMP:11605"/>
        <dbReference type="ChEBI" id="CHEBI:15377"/>
        <dbReference type="ChEBI" id="CHEBI:30013"/>
        <dbReference type="ChEBI" id="CHEBI:43474"/>
        <dbReference type="ChEBI" id="CHEBI:61977"/>
        <dbReference type="EC" id="3.1.3.16"/>
    </reaction>
</comment>
<protein>
    <recommendedName>
        <fullName evidence="4">Dual specificity protein phosphatase VP2</fullName>
        <ecNumber evidence="3">3.1.3.16</ecNumber>
        <ecNumber evidence="2">3.1.3.48</ecNumber>
    </recommendedName>
</protein>
<comment type="catalytic activity">
    <reaction evidence="9">
        <text>O-phospho-L-seryl-[protein] + H2O = L-seryl-[protein] + phosphate</text>
        <dbReference type="Rhea" id="RHEA:20629"/>
        <dbReference type="Rhea" id="RHEA-COMP:9863"/>
        <dbReference type="Rhea" id="RHEA-COMP:11604"/>
        <dbReference type="ChEBI" id="CHEBI:15377"/>
        <dbReference type="ChEBI" id="CHEBI:29999"/>
        <dbReference type="ChEBI" id="CHEBI:43474"/>
        <dbReference type="ChEBI" id="CHEBI:83421"/>
        <dbReference type="EC" id="3.1.3.16"/>
    </reaction>
</comment>
<comment type="catalytic activity">
    <reaction evidence="11">
        <text>O-phospho-L-tyrosyl-[protein] + H2O = L-tyrosyl-[protein] + phosphate</text>
        <dbReference type="Rhea" id="RHEA:10684"/>
        <dbReference type="Rhea" id="RHEA-COMP:10136"/>
        <dbReference type="Rhea" id="RHEA-COMP:20101"/>
        <dbReference type="ChEBI" id="CHEBI:15377"/>
        <dbReference type="ChEBI" id="CHEBI:43474"/>
        <dbReference type="ChEBI" id="CHEBI:46858"/>
        <dbReference type="ChEBI" id="CHEBI:61978"/>
        <dbReference type="EC" id="3.1.3.48"/>
    </reaction>
</comment>
<evidence type="ECO:0000256" key="11">
    <source>
        <dbReference type="ARBA" id="ARBA00051722"/>
    </source>
</evidence>
<dbReference type="GO" id="GO:0004722">
    <property type="term" value="F:protein serine/threonine phosphatase activity"/>
    <property type="evidence" value="ECO:0007669"/>
    <property type="project" value="UniProtKB-EC"/>
</dbReference>
<keyword evidence="12" id="KW-0175">Coiled coil</keyword>
<reference evidence="15 16" key="1">
    <citation type="journal article" date="2014" name="Arch. Virol.">
        <title>Molecular detection and characterization of human gyroviruses identified in the ferret fecal virome.</title>
        <authorList>
            <person name="Feher E."/>
            <person name="Pazar P."/>
            <person name="Kovacs E."/>
            <person name="Farkas S.L."/>
            <person name="Lengyel G."/>
            <person name="Jakab F."/>
            <person name="Martella V."/>
            <person name="Banyai K."/>
        </authorList>
    </citation>
    <scope>NUCLEOTIDE SEQUENCE [LARGE SCALE GENOMIC DNA]</scope>
    <source>
        <strain evidence="15">G17</strain>
    </source>
</reference>
<feature type="region of interest" description="Disordered" evidence="13">
    <location>
        <begin position="20"/>
        <end position="55"/>
    </location>
</feature>
<sequence>MSSGGLGDCSACETRAAGGSELPLRQEGQLGPSGAGSTGKTLNADPPLSPTSNNYSVRTINGIRASNKFVSASRNDLDRDPNWYRVNYNYSIATWLRQCARSHDEICTCGRWRSHWFQEASGLVTQETQTDQLARDLRRLRRKGEAAKRKLDYLKRRGTPYSKKAKSVTWQDYEEDDLADALASTTEDDGTGDTDCDEDAIPGGVNFDMRVEDPLIAALRGGSSTHTRAPMW</sequence>
<dbReference type="EC" id="3.1.3.48" evidence="2"/>
<evidence type="ECO:0000256" key="6">
    <source>
        <dbReference type="ARBA" id="ARBA00022801"/>
    </source>
</evidence>
<evidence type="ECO:0000313" key="16">
    <source>
        <dbReference type="Proteomes" id="UP000110724"/>
    </source>
</evidence>
<evidence type="ECO:0000256" key="13">
    <source>
        <dbReference type="SAM" id="MobiDB-lite"/>
    </source>
</evidence>
<evidence type="ECO:0000256" key="4">
    <source>
        <dbReference type="ARBA" id="ARBA00017219"/>
    </source>
</evidence>
<keyword evidence="7" id="KW-0904">Protein phosphatase</keyword>
<dbReference type="EC" id="3.1.3.16" evidence="3"/>
<comment type="function">
    <text evidence="8">May act as a scaffold protein in virion assembly. May also play a role in intracellular signaling during viral replication.</text>
</comment>
<dbReference type="InterPro" id="IPR004118">
    <property type="entry name" value="HEV_TT_vir_Orf2/Gyrovir_Vp2_N"/>
</dbReference>
<feature type="coiled-coil region" evidence="12">
    <location>
        <begin position="123"/>
        <end position="157"/>
    </location>
</feature>
<accession>A0A077CUS4</accession>